<accession>A0ABQ5RBR4</accession>
<dbReference type="PANTHER" id="PTHR43289:SF6">
    <property type="entry name" value="SERINE_THREONINE-PROTEIN KINASE NEKL-3"/>
    <property type="match status" value="1"/>
</dbReference>
<dbReference type="Gene3D" id="1.10.510.10">
    <property type="entry name" value="Transferase(Phosphotransferase) domain 1"/>
    <property type="match status" value="1"/>
</dbReference>
<evidence type="ECO:0000256" key="3">
    <source>
        <dbReference type="ARBA" id="ARBA00022679"/>
    </source>
</evidence>
<dbReference type="Pfam" id="PF00069">
    <property type="entry name" value="Pkinase"/>
    <property type="match status" value="1"/>
</dbReference>
<evidence type="ECO:0000256" key="6">
    <source>
        <dbReference type="ARBA" id="ARBA00022840"/>
    </source>
</evidence>
<keyword evidence="5" id="KW-0418">Kinase</keyword>
<dbReference type="Proteomes" id="UP001144280">
    <property type="component" value="Unassembled WGS sequence"/>
</dbReference>
<keyword evidence="4" id="KW-0547">Nucleotide-binding</keyword>
<dbReference type="SUPFAM" id="SSF56112">
    <property type="entry name" value="Protein kinase-like (PK-like)"/>
    <property type="match status" value="1"/>
</dbReference>
<dbReference type="InterPro" id="IPR008271">
    <property type="entry name" value="Ser/Thr_kinase_AS"/>
</dbReference>
<reference evidence="9" key="1">
    <citation type="submission" date="2022-12" db="EMBL/GenBank/DDBJ databases">
        <title>New Phytohabitans aurantiacus sp. RD004123 nov., an actinomycete isolated from soil.</title>
        <authorList>
            <person name="Triningsih D.W."/>
            <person name="Harunari E."/>
            <person name="Igarashi Y."/>
        </authorList>
    </citation>
    <scope>NUCLEOTIDE SEQUENCE</scope>
    <source>
        <strain evidence="9">RD004123</strain>
    </source>
</reference>
<dbReference type="PROSITE" id="PS50011">
    <property type="entry name" value="PROTEIN_KINASE_DOM"/>
    <property type="match status" value="1"/>
</dbReference>
<dbReference type="PROSITE" id="PS00108">
    <property type="entry name" value="PROTEIN_KINASE_ST"/>
    <property type="match status" value="1"/>
</dbReference>
<keyword evidence="2" id="KW-0723">Serine/threonine-protein kinase</keyword>
<name>A0ABQ5RBR4_9ACTN</name>
<feature type="compositionally biased region" description="Low complexity" evidence="7">
    <location>
        <begin position="407"/>
        <end position="429"/>
    </location>
</feature>
<keyword evidence="6" id="KW-0067">ATP-binding</keyword>
<keyword evidence="10" id="KW-1185">Reference proteome</keyword>
<dbReference type="Gene3D" id="3.30.200.20">
    <property type="entry name" value="Phosphorylase Kinase, domain 1"/>
    <property type="match status" value="1"/>
</dbReference>
<organism evidence="9 10">
    <name type="scientific">Phytohabitans aurantiacus</name>
    <dbReference type="NCBI Taxonomy" id="3016789"/>
    <lineage>
        <taxon>Bacteria</taxon>
        <taxon>Bacillati</taxon>
        <taxon>Actinomycetota</taxon>
        <taxon>Actinomycetes</taxon>
        <taxon>Micromonosporales</taxon>
        <taxon>Micromonosporaceae</taxon>
    </lineage>
</organism>
<evidence type="ECO:0000256" key="2">
    <source>
        <dbReference type="ARBA" id="ARBA00022527"/>
    </source>
</evidence>
<evidence type="ECO:0000256" key="7">
    <source>
        <dbReference type="SAM" id="MobiDB-lite"/>
    </source>
</evidence>
<proteinExistence type="predicted"/>
<dbReference type="SMART" id="SM00220">
    <property type="entry name" value="S_TKc"/>
    <property type="match status" value="1"/>
</dbReference>
<dbReference type="PANTHER" id="PTHR43289">
    <property type="entry name" value="MITOGEN-ACTIVATED PROTEIN KINASE KINASE KINASE 20-RELATED"/>
    <property type="match status" value="1"/>
</dbReference>
<feature type="region of interest" description="Disordered" evidence="7">
    <location>
        <begin position="338"/>
        <end position="429"/>
    </location>
</feature>
<evidence type="ECO:0000259" key="8">
    <source>
        <dbReference type="PROSITE" id="PS50011"/>
    </source>
</evidence>
<feature type="domain" description="Protein kinase" evidence="8">
    <location>
        <begin position="12"/>
        <end position="274"/>
    </location>
</feature>
<dbReference type="CDD" id="cd14014">
    <property type="entry name" value="STKc_PknB_like"/>
    <property type="match status" value="1"/>
</dbReference>
<dbReference type="InterPro" id="IPR011009">
    <property type="entry name" value="Kinase-like_dom_sf"/>
</dbReference>
<protein>
    <recommendedName>
        <fullName evidence="1">non-specific serine/threonine protein kinase</fullName>
        <ecNumber evidence="1">2.7.11.1</ecNumber>
    </recommendedName>
</protein>
<comment type="caution">
    <text evidence="9">The sequence shown here is derived from an EMBL/GenBank/DDBJ whole genome shotgun (WGS) entry which is preliminary data.</text>
</comment>
<feature type="compositionally biased region" description="Low complexity" evidence="7">
    <location>
        <begin position="360"/>
        <end position="398"/>
    </location>
</feature>
<dbReference type="EMBL" id="BSDI01000085">
    <property type="protein sequence ID" value="GLI03440.1"/>
    <property type="molecule type" value="Genomic_DNA"/>
</dbReference>
<gene>
    <name evidence="9" type="ORF">Pa4123_87180</name>
</gene>
<evidence type="ECO:0000313" key="9">
    <source>
        <dbReference type="EMBL" id="GLI03440.1"/>
    </source>
</evidence>
<dbReference type="InterPro" id="IPR000719">
    <property type="entry name" value="Prot_kinase_dom"/>
</dbReference>
<evidence type="ECO:0000256" key="5">
    <source>
        <dbReference type="ARBA" id="ARBA00022777"/>
    </source>
</evidence>
<evidence type="ECO:0000256" key="4">
    <source>
        <dbReference type="ARBA" id="ARBA00022741"/>
    </source>
</evidence>
<dbReference type="EC" id="2.7.11.1" evidence="1"/>
<sequence length="429" mass="43515">MVDSGDLLGERYRLGERVATGGMGEVWRATDVLLDRAVAVKVLRPGLVAEPGFTERFRSEARTLAGLHHANVVSVYDYGEGDTTYLVMAFVEGEPLSARIESAGRLSVDQTVSIVTQAAAALHAVHLKGVVHRDVKPGNLLIQPNGTVVLVDFGVARSAAEGSVTKTHEVIGTALYMAPEQVSKRPLSPATDVYALGAVAYHCLAGRPPYEGENALQVALQRIEGDPDPLPDDIPEAVRAVVTRAMAREPDDRYPNAEALADAMRAAGGGSPAVTTAVLAGASGTATVALPGAAATPATTASFPAAAAGNRYRKWWAVGGALLVGVAVATAVALLPDDGGGGENPGPGDVPTSQPVVTDGAGSPTRRPGGRTTAPTRSVSPSVSPTEAPTSAPASAEPSESEDGPESESPAGPTANASPAPATAVGSPG</sequence>
<keyword evidence="3" id="KW-0808">Transferase</keyword>
<evidence type="ECO:0000256" key="1">
    <source>
        <dbReference type="ARBA" id="ARBA00012513"/>
    </source>
</evidence>
<evidence type="ECO:0000313" key="10">
    <source>
        <dbReference type="Proteomes" id="UP001144280"/>
    </source>
</evidence>